<dbReference type="SMART" id="SM00977">
    <property type="entry name" value="TilS_C"/>
    <property type="match status" value="1"/>
</dbReference>
<dbReference type="SUPFAM" id="SSF82829">
    <property type="entry name" value="MesJ substrate recognition domain-like"/>
    <property type="match status" value="1"/>
</dbReference>
<dbReference type="OrthoDB" id="9807403at2"/>
<dbReference type="InterPro" id="IPR012094">
    <property type="entry name" value="tRNA_Ile_lys_synt"/>
</dbReference>
<keyword evidence="4 8" id="KW-0819">tRNA processing</keyword>
<dbReference type="Proteomes" id="UP000180098">
    <property type="component" value="Unassembled WGS sequence"/>
</dbReference>
<keyword evidence="6 8" id="KW-0067">ATP-binding</keyword>
<dbReference type="Gene3D" id="3.30.465.60">
    <property type="match status" value="1"/>
</dbReference>
<dbReference type="SUPFAM" id="SSF56037">
    <property type="entry name" value="PheT/TilS domain"/>
    <property type="match status" value="1"/>
</dbReference>
<dbReference type="SUPFAM" id="SSF52402">
    <property type="entry name" value="Adenine nucleotide alpha hydrolases-like"/>
    <property type="match status" value="1"/>
</dbReference>
<comment type="subcellular location">
    <subcellularLocation>
        <location evidence="1 8">Cytoplasm</location>
    </subcellularLocation>
</comment>
<keyword evidence="2 8" id="KW-0963">Cytoplasm</keyword>
<evidence type="ECO:0000259" key="9">
    <source>
        <dbReference type="SMART" id="SM00977"/>
    </source>
</evidence>
<dbReference type="CDD" id="cd01992">
    <property type="entry name" value="TilS_N"/>
    <property type="match status" value="1"/>
</dbReference>
<dbReference type="EC" id="6.3.4.19" evidence="8"/>
<dbReference type="InterPro" id="IPR014729">
    <property type="entry name" value="Rossmann-like_a/b/a_fold"/>
</dbReference>
<accession>A0A1S2LPL4</accession>
<evidence type="ECO:0000256" key="7">
    <source>
        <dbReference type="ARBA" id="ARBA00048539"/>
    </source>
</evidence>
<evidence type="ECO:0000256" key="3">
    <source>
        <dbReference type="ARBA" id="ARBA00022598"/>
    </source>
</evidence>
<evidence type="ECO:0000256" key="2">
    <source>
        <dbReference type="ARBA" id="ARBA00022490"/>
    </source>
</evidence>
<evidence type="ECO:0000256" key="4">
    <source>
        <dbReference type="ARBA" id="ARBA00022694"/>
    </source>
</evidence>
<comment type="domain">
    <text evidence="8">The N-terminal region contains the highly conserved SGGXDS motif, predicted to be a P-loop motif involved in ATP binding.</text>
</comment>
<dbReference type="Gene3D" id="3.40.50.620">
    <property type="entry name" value="HUPs"/>
    <property type="match status" value="1"/>
</dbReference>
<dbReference type="GO" id="GO:0032267">
    <property type="term" value="F:tRNA(Ile)-lysidine synthase activity"/>
    <property type="evidence" value="ECO:0007669"/>
    <property type="project" value="UniProtKB-EC"/>
</dbReference>
<evidence type="ECO:0000256" key="8">
    <source>
        <dbReference type="HAMAP-Rule" id="MF_01161"/>
    </source>
</evidence>
<organism evidence="10 11">
    <name type="scientific">Anaerobacillus arseniciselenatis</name>
    <dbReference type="NCBI Taxonomy" id="85682"/>
    <lineage>
        <taxon>Bacteria</taxon>
        <taxon>Bacillati</taxon>
        <taxon>Bacillota</taxon>
        <taxon>Bacilli</taxon>
        <taxon>Bacillales</taxon>
        <taxon>Bacillaceae</taxon>
        <taxon>Anaerobacillus</taxon>
    </lineage>
</organism>
<evidence type="ECO:0000256" key="5">
    <source>
        <dbReference type="ARBA" id="ARBA00022741"/>
    </source>
</evidence>
<gene>
    <name evidence="8" type="primary">tilS</name>
    <name evidence="10" type="ORF">BKP35_06760</name>
</gene>
<dbReference type="NCBIfam" id="TIGR02433">
    <property type="entry name" value="lysidine_TilS_C"/>
    <property type="match status" value="1"/>
</dbReference>
<dbReference type="GO" id="GO:0006400">
    <property type="term" value="P:tRNA modification"/>
    <property type="evidence" value="ECO:0007669"/>
    <property type="project" value="UniProtKB-UniRule"/>
</dbReference>
<dbReference type="GO" id="GO:0005524">
    <property type="term" value="F:ATP binding"/>
    <property type="evidence" value="ECO:0007669"/>
    <property type="project" value="UniProtKB-UniRule"/>
</dbReference>
<feature type="binding site" evidence="8">
    <location>
        <begin position="26"/>
        <end position="31"/>
    </location>
    <ligand>
        <name>ATP</name>
        <dbReference type="ChEBI" id="CHEBI:30616"/>
    </ligand>
</feature>
<protein>
    <recommendedName>
        <fullName evidence="8">tRNA(Ile)-lysidine synthase</fullName>
        <ecNumber evidence="8">6.3.4.19</ecNumber>
    </recommendedName>
    <alternativeName>
        <fullName evidence="8">tRNA(Ile)-2-lysyl-cytidine synthase</fullName>
    </alternativeName>
    <alternativeName>
        <fullName evidence="8">tRNA(Ile)-lysidine synthetase</fullName>
    </alternativeName>
</protein>
<proteinExistence type="inferred from homology"/>
<dbReference type="Pfam" id="PF11734">
    <property type="entry name" value="TilS_C"/>
    <property type="match status" value="1"/>
</dbReference>
<dbReference type="HAMAP" id="MF_01161">
    <property type="entry name" value="tRNA_Ile_lys_synt"/>
    <property type="match status" value="1"/>
</dbReference>
<keyword evidence="3 8" id="KW-0436">Ligase</keyword>
<comment type="similarity">
    <text evidence="8">Belongs to the tRNA(Ile)-lysidine synthase family.</text>
</comment>
<comment type="function">
    <text evidence="8">Ligates lysine onto the cytidine present at position 34 of the AUA codon-specific tRNA(Ile) that contains the anticodon CAU, in an ATP-dependent manner. Cytidine is converted to lysidine, thus changing the amino acid specificity of the tRNA from methionine to isoleucine.</text>
</comment>
<keyword evidence="11" id="KW-1185">Reference proteome</keyword>
<dbReference type="PANTHER" id="PTHR43033">
    <property type="entry name" value="TRNA(ILE)-LYSIDINE SYNTHASE-RELATED"/>
    <property type="match status" value="1"/>
</dbReference>
<dbReference type="GO" id="GO:0005737">
    <property type="term" value="C:cytoplasm"/>
    <property type="evidence" value="ECO:0007669"/>
    <property type="project" value="UniProtKB-SubCell"/>
</dbReference>
<feature type="domain" description="Lysidine-tRNA(Ile) synthetase C-terminal" evidence="9">
    <location>
        <begin position="384"/>
        <end position="456"/>
    </location>
</feature>
<dbReference type="NCBIfam" id="TIGR02432">
    <property type="entry name" value="lysidine_TilS_N"/>
    <property type="match status" value="1"/>
</dbReference>
<evidence type="ECO:0000256" key="1">
    <source>
        <dbReference type="ARBA" id="ARBA00004496"/>
    </source>
</evidence>
<dbReference type="InterPro" id="IPR012796">
    <property type="entry name" value="Lysidine-tRNA-synth_C"/>
</dbReference>
<evidence type="ECO:0000256" key="6">
    <source>
        <dbReference type="ARBA" id="ARBA00022840"/>
    </source>
</evidence>
<comment type="caution">
    <text evidence="10">The sequence shown here is derived from an EMBL/GenBank/DDBJ whole genome shotgun (WGS) entry which is preliminary data.</text>
</comment>
<evidence type="ECO:0000313" key="11">
    <source>
        <dbReference type="Proteomes" id="UP000180098"/>
    </source>
</evidence>
<reference evidence="10 11" key="1">
    <citation type="submission" date="2016-10" db="EMBL/GenBank/DDBJ databases">
        <title>Draft genome sequences of four alkaliphilic bacteria belonging to the Anaerobacillus genus.</title>
        <authorList>
            <person name="Bassil N.M."/>
            <person name="Lloyd J.R."/>
        </authorList>
    </citation>
    <scope>NUCLEOTIDE SEQUENCE [LARGE SCALE GENOMIC DNA]</scope>
    <source>
        <strain evidence="10 11">DSM 15340</strain>
    </source>
</reference>
<comment type="catalytic activity">
    <reaction evidence="7 8">
        <text>cytidine(34) in tRNA(Ile2) + L-lysine + ATP = lysidine(34) in tRNA(Ile2) + AMP + diphosphate + H(+)</text>
        <dbReference type="Rhea" id="RHEA:43744"/>
        <dbReference type="Rhea" id="RHEA-COMP:10625"/>
        <dbReference type="Rhea" id="RHEA-COMP:10670"/>
        <dbReference type="ChEBI" id="CHEBI:15378"/>
        <dbReference type="ChEBI" id="CHEBI:30616"/>
        <dbReference type="ChEBI" id="CHEBI:32551"/>
        <dbReference type="ChEBI" id="CHEBI:33019"/>
        <dbReference type="ChEBI" id="CHEBI:82748"/>
        <dbReference type="ChEBI" id="CHEBI:83665"/>
        <dbReference type="ChEBI" id="CHEBI:456215"/>
        <dbReference type="EC" id="6.3.4.19"/>
    </reaction>
</comment>
<keyword evidence="5 8" id="KW-0547">Nucleotide-binding</keyword>
<dbReference type="EMBL" id="MLQQ01000007">
    <property type="protein sequence ID" value="OIJ14448.1"/>
    <property type="molecule type" value="Genomic_DNA"/>
</dbReference>
<dbReference type="Pfam" id="PF01171">
    <property type="entry name" value="ATP_bind_3"/>
    <property type="match status" value="1"/>
</dbReference>
<sequence>MKQIVNRFIKKHQLLFDGATVVVGVSGGPDSLALLHFLKGEAEARNLTLVAAHVDHSLRGKESEEDYLFVENYCRENEIIFEGIKIDVEKYRHEHKMTIQVAARECRYRFFQEMMTKHSAQLLALAHHGDDQVETILMRQIRGAYGLGLAGIRSLREFHDGKIIRPFLCLSKEEIIRYCEMENLVPRVDQSNFSSKYMRNRIRNKVLPVLKKENPSVHLKFQQQSELMLDDELFLQDLAEKELSGVLLNKSDKRIVLSISQFNRIRIPLQRRAFQLILNYLYNENMPLISTIHIDDFIDFIKNSSPSGDLHFPRGLLVTKSYDECSLSFMNKSTLKKYEYLLSIPGIVSVKKGKINAEVSKSFPSVHVNHNSIVCDLERLTLPLMVRTRKQGDRIAIKGMTGSKKLKDLFIDEKVDREQRDDWPIIVDGNDQLLWIPGLRRSNIALPSKETKNFVLLTIEEL</sequence>
<name>A0A1S2LPL4_9BACI</name>
<evidence type="ECO:0000313" key="10">
    <source>
        <dbReference type="EMBL" id="OIJ14448.1"/>
    </source>
</evidence>
<dbReference type="AlphaFoldDB" id="A0A1S2LPL4"/>
<dbReference type="InterPro" id="IPR011063">
    <property type="entry name" value="TilS/TtcA_N"/>
</dbReference>
<dbReference type="InterPro" id="IPR012795">
    <property type="entry name" value="tRNA_Ile_lys_synt_N"/>
</dbReference>
<dbReference type="PANTHER" id="PTHR43033:SF1">
    <property type="entry name" value="TRNA(ILE)-LYSIDINE SYNTHASE-RELATED"/>
    <property type="match status" value="1"/>
</dbReference>